<evidence type="ECO:0000313" key="4">
    <source>
        <dbReference type="Proteomes" id="UP000028542"/>
    </source>
</evidence>
<dbReference type="Proteomes" id="UP000028542">
    <property type="component" value="Unassembled WGS sequence"/>
</dbReference>
<keyword evidence="4" id="KW-1185">Reference proteome</keyword>
<dbReference type="GO" id="GO:0008168">
    <property type="term" value="F:methyltransferase activity"/>
    <property type="evidence" value="ECO:0007669"/>
    <property type="project" value="UniProtKB-KW"/>
</dbReference>
<dbReference type="GO" id="GO:0032259">
    <property type="term" value="P:methylation"/>
    <property type="evidence" value="ECO:0007669"/>
    <property type="project" value="UniProtKB-KW"/>
</dbReference>
<reference evidence="3 4" key="1">
    <citation type="submission" date="2014-07" db="EMBL/GenBank/DDBJ databases">
        <title>Draft genome of Clostridium sulfidigenes 113A isolated from sediments associated with methane hydrate from Krishna Godavari basin.</title>
        <authorList>
            <person name="Honkalas V.S."/>
            <person name="Dabir A.P."/>
            <person name="Arora P."/>
            <person name="Dhakephalkar P.K."/>
        </authorList>
    </citation>
    <scope>NUCLEOTIDE SEQUENCE [LARGE SCALE GENOMIC DNA]</scope>
    <source>
        <strain evidence="3 4">113A</strain>
    </source>
</reference>
<dbReference type="NCBIfam" id="TIGR01918">
    <property type="entry name" value="various_sel_PB"/>
    <property type="match status" value="1"/>
</dbReference>
<dbReference type="Pfam" id="PF07355">
    <property type="entry name" value="GRDB"/>
    <property type="match status" value="1"/>
</dbReference>
<dbReference type="eggNOG" id="COG1978">
    <property type="taxonomic scope" value="Bacteria"/>
</dbReference>
<keyword evidence="2" id="KW-0560">Oxidoreductase</keyword>
<comment type="caution">
    <text evidence="3">The sequence shown here is derived from an EMBL/GenBank/DDBJ whole genome shotgun (WGS) entry which is preliminary data.</text>
</comment>
<organism evidence="3 4">
    <name type="scientific">Clostridium sulfidigenes</name>
    <dbReference type="NCBI Taxonomy" id="318464"/>
    <lineage>
        <taxon>Bacteria</taxon>
        <taxon>Bacillati</taxon>
        <taxon>Bacillota</taxon>
        <taxon>Clostridia</taxon>
        <taxon>Eubacteriales</taxon>
        <taxon>Clostridiaceae</taxon>
        <taxon>Clostridium</taxon>
    </lineage>
</organism>
<name>A0A084JED5_9CLOT</name>
<dbReference type="GO" id="GO:0050485">
    <property type="term" value="F:oxidoreductase activity, acting on X-H and Y-H to form an X-Y bond, with a disulfide as acceptor"/>
    <property type="evidence" value="ECO:0007669"/>
    <property type="project" value="InterPro"/>
</dbReference>
<sequence length="347" mass="38107">MKKAVIYINQFFGQIGGEDKADFEPIIKEGTIGPAIELNKNLDAEVTHTIICGDNFMGSNTEEAIKRIISELKNIEFDIFFAGPAFQAGRYGVACGEICNAVKEEFNVPVITSMHIENPGVEMFKRDMYVFVGGHSAAKMRSDIKAMATFGNKLLKGEETLGAEVEGYYPRGIRHQIWRKDGKLGADRAVEMLIDKLYGRPFTTELPIPKTDIVPIAESIKDLKNATIALLNTGGIVPVDNPDRIQSASATRWGRYNIDGVDALKGGVYKTIHAGFDPAAADADPNVIAPIDALRVYEKEGKFKKLHEYFYSTVGTGTTQAEAKRMAQEILVHLKNEGIDGVIMVST</sequence>
<proteinExistence type="predicted"/>
<gene>
    <name evidence="3" type="ORF">IO99_05740</name>
</gene>
<accession>A0A084JED5</accession>
<keyword evidence="3" id="KW-0808">Transferase</keyword>
<dbReference type="InterPro" id="IPR010187">
    <property type="entry name" value="Various_sel_PB"/>
</dbReference>
<protein>
    <submittedName>
        <fullName evidence="3">Beta-aspartate methyltransferase</fullName>
    </submittedName>
</protein>
<dbReference type="AlphaFoldDB" id="A0A084JED5"/>
<keyword evidence="1" id="KW-0712">Selenocysteine</keyword>
<evidence type="ECO:0000313" key="3">
    <source>
        <dbReference type="EMBL" id="KEZ87319.1"/>
    </source>
</evidence>
<dbReference type="EMBL" id="JPMD01000013">
    <property type="protein sequence ID" value="KEZ87319.1"/>
    <property type="molecule type" value="Genomic_DNA"/>
</dbReference>
<evidence type="ECO:0000256" key="2">
    <source>
        <dbReference type="ARBA" id="ARBA00023002"/>
    </source>
</evidence>
<dbReference type="STRING" id="318464.IO99_05740"/>
<keyword evidence="3" id="KW-0489">Methyltransferase</keyword>
<evidence type="ECO:0000256" key="1">
    <source>
        <dbReference type="ARBA" id="ARBA00022933"/>
    </source>
</evidence>